<evidence type="ECO:0000313" key="2">
    <source>
        <dbReference type="EMBL" id="RUO71660.1"/>
    </source>
</evidence>
<dbReference type="Proteomes" id="UP000288058">
    <property type="component" value="Unassembled WGS sequence"/>
</dbReference>
<dbReference type="RefSeq" id="WP_126780453.1">
    <property type="nucleotide sequence ID" value="NZ_PIQC01000003.1"/>
</dbReference>
<accession>A0A432Z185</accession>
<name>A0A432Z185_9GAMM</name>
<evidence type="ECO:0000313" key="3">
    <source>
        <dbReference type="Proteomes" id="UP000288058"/>
    </source>
</evidence>
<proteinExistence type="predicted"/>
<dbReference type="Pfam" id="PF04909">
    <property type="entry name" value="Amidohydro_2"/>
    <property type="match status" value="1"/>
</dbReference>
<dbReference type="OrthoDB" id="1407586at2"/>
<feature type="domain" description="Amidohydrolase-related" evidence="1">
    <location>
        <begin position="274"/>
        <end position="465"/>
    </location>
</feature>
<comment type="caution">
    <text evidence="2">The sequence shown here is derived from an EMBL/GenBank/DDBJ whole genome shotgun (WGS) entry which is preliminary data.</text>
</comment>
<dbReference type="GO" id="GO:0016787">
    <property type="term" value="F:hydrolase activity"/>
    <property type="evidence" value="ECO:0007669"/>
    <property type="project" value="InterPro"/>
</dbReference>
<keyword evidence="3" id="KW-1185">Reference proteome</keyword>
<reference evidence="3" key="1">
    <citation type="journal article" date="2018" name="Front. Microbiol.">
        <title>Genome-Based Analysis Reveals the Taxonomy and Diversity of the Family Idiomarinaceae.</title>
        <authorList>
            <person name="Liu Y."/>
            <person name="Lai Q."/>
            <person name="Shao Z."/>
        </authorList>
    </citation>
    <scope>NUCLEOTIDE SEQUENCE [LARGE SCALE GENOMIC DNA]</scope>
    <source>
        <strain evidence="3">R22</strain>
    </source>
</reference>
<dbReference type="InterPro" id="IPR032466">
    <property type="entry name" value="Metal_Hydrolase"/>
</dbReference>
<sequence>MNKLPFVVDAHTHLFNARYVPLQGILESWGIWKLPAKLISKLAYALTASSTLKERLESFSVATKTGATEKICNEFAHLVCVEIEHYLPGELREESSSNPELAKAYQEKFINSELYSVLREIHQYYGDSESARELELDYIETKLTFKAEMQVQDKLSGWFSGIHKMIERMLRRSLEFLEDAADKIDFVLNMLRSEVGILKRLKGYYGNFAENYVLFHYMMDMAHPFDDNPKYEFYDQQLERMTALENYSEGIVLGFSAFDPLRFVSQSATDRVLRDAIERSLEHGKAGFKFYPPMGYKPAGNEPPVERVVDYFLDFCVEHSIPVFTHCTPEGFQAYKGSGLNSDPDYWEQALTKTEQRKTMRLCFGHAGGGKRKMNGRWVKGWLAETEAEWNDPNNYARKVVELCRRYPHVYCDLSYLHEIVGSKKAQASLAKRLEIELTREATTDKPFKLADKLMYGSDWHMVSMVNDIEAYFGQIKDIFEKQKMQPFADKFYFKNALRYVDLEAYIKRAENVFSQDYIARLKEIRTNLM</sequence>
<dbReference type="SUPFAM" id="SSF51556">
    <property type="entry name" value="Metallo-dependent hydrolases"/>
    <property type="match status" value="1"/>
</dbReference>
<evidence type="ECO:0000259" key="1">
    <source>
        <dbReference type="Pfam" id="PF04909"/>
    </source>
</evidence>
<dbReference type="Gene3D" id="3.20.20.140">
    <property type="entry name" value="Metal-dependent hydrolases"/>
    <property type="match status" value="1"/>
</dbReference>
<dbReference type="AlphaFoldDB" id="A0A432Z185"/>
<organism evidence="2 3">
    <name type="scientific">Idiomarina ramblicola</name>
    <dbReference type="NCBI Taxonomy" id="263724"/>
    <lineage>
        <taxon>Bacteria</taxon>
        <taxon>Pseudomonadati</taxon>
        <taxon>Pseudomonadota</taxon>
        <taxon>Gammaproteobacteria</taxon>
        <taxon>Alteromonadales</taxon>
        <taxon>Idiomarinaceae</taxon>
        <taxon>Idiomarina</taxon>
    </lineage>
</organism>
<gene>
    <name evidence="2" type="ORF">CWI78_03860</name>
</gene>
<dbReference type="InterPro" id="IPR006680">
    <property type="entry name" value="Amidohydro-rel"/>
</dbReference>
<protein>
    <recommendedName>
        <fullName evidence="1">Amidohydrolase-related domain-containing protein</fullName>
    </recommendedName>
</protein>
<dbReference type="EMBL" id="PIQC01000003">
    <property type="protein sequence ID" value="RUO71660.1"/>
    <property type="molecule type" value="Genomic_DNA"/>
</dbReference>